<dbReference type="PANTHER" id="PTHR33227">
    <property type="entry name" value="STIGMA-SPECIFIC STIG1-LIKE PROTEIN 3"/>
    <property type="match status" value="1"/>
</dbReference>
<name>A0AAV0JET2_9ROSI</name>
<gene>
    <name evidence="4" type="ORF">LITE_LOCUS13941</name>
</gene>
<keyword evidence="5" id="KW-1185">Reference proteome</keyword>
<dbReference type="PANTHER" id="PTHR33227:SF6">
    <property type="entry name" value="PROTEIN GRIM REAPER"/>
    <property type="match status" value="1"/>
</dbReference>
<dbReference type="InterPro" id="IPR006969">
    <property type="entry name" value="Stig-like"/>
</dbReference>
<evidence type="ECO:0000256" key="1">
    <source>
        <dbReference type="ARBA" id="ARBA00006010"/>
    </source>
</evidence>
<reference evidence="4" key="1">
    <citation type="submission" date="2022-08" db="EMBL/GenBank/DDBJ databases">
        <authorList>
            <person name="Gutierrez-Valencia J."/>
        </authorList>
    </citation>
    <scope>NUCLEOTIDE SEQUENCE</scope>
</reference>
<dbReference type="Pfam" id="PF04885">
    <property type="entry name" value="Stig1"/>
    <property type="match status" value="1"/>
</dbReference>
<evidence type="ECO:0000256" key="3">
    <source>
        <dbReference type="SAM" id="SignalP"/>
    </source>
</evidence>
<sequence length="155" mass="16603">MAGLNHLTILITLAAAIAISLSFHPHTSTASAADVDDDVEYYTLDNPTTTRFRSRSLFLNERIRKGMRCSPGGGNICDGVPANNGTSLLYCCKNNCRNVYQDENNCGACGNKCGFGRSCCNGACISLAYDTNHCGECNQRCSPGQKCEYGSCGYA</sequence>
<organism evidence="4 5">
    <name type="scientific">Linum tenue</name>
    <dbReference type="NCBI Taxonomy" id="586396"/>
    <lineage>
        <taxon>Eukaryota</taxon>
        <taxon>Viridiplantae</taxon>
        <taxon>Streptophyta</taxon>
        <taxon>Embryophyta</taxon>
        <taxon>Tracheophyta</taxon>
        <taxon>Spermatophyta</taxon>
        <taxon>Magnoliopsida</taxon>
        <taxon>eudicotyledons</taxon>
        <taxon>Gunneridae</taxon>
        <taxon>Pentapetalae</taxon>
        <taxon>rosids</taxon>
        <taxon>fabids</taxon>
        <taxon>Malpighiales</taxon>
        <taxon>Linaceae</taxon>
        <taxon>Linum</taxon>
    </lineage>
</organism>
<proteinExistence type="inferred from homology"/>
<dbReference type="AlphaFoldDB" id="A0AAV0JET2"/>
<comment type="similarity">
    <text evidence="1">Belongs to the STIG1 family.</text>
</comment>
<keyword evidence="2 3" id="KW-0732">Signal</keyword>
<protein>
    <submittedName>
        <fullName evidence="4">Uncharacterized protein</fullName>
    </submittedName>
</protein>
<evidence type="ECO:0000313" key="4">
    <source>
        <dbReference type="EMBL" id="CAI0408399.1"/>
    </source>
</evidence>
<feature type="chain" id="PRO_5043650843" evidence="3">
    <location>
        <begin position="23"/>
        <end position="155"/>
    </location>
</feature>
<evidence type="ECO:0000313" key="5">
    <source>
        <dbReference type="Proteomes" id="UP001154282"/>
    </source>
</evidence>
<comment type="caution">
    <text evidence="4">The sequence shown here is derived from an EMBL/GenBank/DDBJ whole genome shotgun (WGS) entry which is preliminary data.</text>
</comment>
<feature type="signal peptide" evidence="3">
    <location>
        <begin position="1"/>
        <end position="22"/>
    </location>
</feature>
<evidence type="ECO:0000256" key="2">
    <source>
        <dbReference type="ARBA" id="ARBA00022729"/>
    </source>
</evidence>
<dbReference type="Proteomes" id="UP001154282">
    <property type="component" value="Unassembled WGS sequence"/>
</dbReference>
<dbReference type="EMBL" id="CAMGYJ010000005">
    <property type="protein sequence ID" value="CAI0408399.1"/>
    <property type="molecule type" value="Genomic_DNA"/>
</dbReference>
<accession>A0AAV0JET2</accession>